<name>Q2QWV6_ORYSJ</name>
<evidence type="ECO:0000256" key="1">
    <source>
        <dbReference type="SAM" id="MobiDB-lite"/>
    </source>
</evidence>
<feature type="region of interest" description="Disordered" evidence="1">
    <location>
        <begin position="688"/>
        <end position="707"/>
    </location>
</feature>
<reference evidence="3" key="2">
    <citation type="submission" date="2005-04" db="EMBL/GenBank/DDBJ databases">
        <authorList>
            <person name="Buell C.R."/>
            <person name="Wing R.A."/>
            <person name="McCombie W.A."/>
            <person name="Ouyang S."/>
        </authorList>
    </citation>
    <scope>NUCLEOTIDE SEQUENCE</scope>
</reference>
<gene>
    <name evidence="3" type="ordered locus">LOC_Os12g08080</name>
</gene>
<dbReference type="Pfam" id="PF03108">
    <property type="entry name" value="DBD_Tnp_Mut"/>
    <property type="match status" value="1"/>
</dbReference>
<dbReference type="PANTHER" id="PTHR31973:SF195">
    <property type="entry name" value="MUDR FAMILY TRANSPOSASE"/>
    <property type="match status" value="1"/>
</dbReference>
<dbReference type="AlphaFoldDB" id="Q2QWV6"/>
<feature type="domain" description="Transposase MuDR plant" evidence="2">
    <location>
        <begin position="332"/>
        <end position="389"/>
    </location>
</feature>
<reference evidence="3" key="3">
    <citation type="submission" date="2006-01" db="EMBL/GenBank/DDBJ databases">
        <authorList>
            <person name="Buell R."/>
        </authorList>
    </citation>
    <scope>NUCLEOTIDE SEQUENCE</scope>
</reference>
<sequence>MDRIVRVYYGGRVVEPYVGAHVEFEDMSLKTILFPTHPTLDELRSRVKEVLGWTEDNVEIRFYGRYDVGQGHKYILNVIGQLEWEVYFDLVKESQFRSLEVFASKLVRTVENLDLNKSPSYHYVEKNFVTYSSRRGGGASKTELVREDLEGEGNKKRPLLGNDLGEAGPSKRHCGSDDVDAAREMKRELVQEGLHLSEHLSESVHWSLYGGNPEYTMKVASQYVNPDDYFDVELSGGHDSVSVEVNREEVDEDASVEQYDVEFAEDSDDDRPFPPLTNNDKLALEECRAFEKVFGRKPDIPEFRDLTHAHGAILDGGINLDQLPEPFQVDGLKKGLEFPSMVALKLWLQEYAIVHHRPYRVVNSAANRRYTVKCENPWCKWKVYATKRSSGTWRISRVALYIFEDFQYRVKYVKAWRAREEAMKLIYGEWGEAYVRLPTLLQAIKQRNPSMVYHIDTHPDWVVNVDGVTKKIFMRAFWCFGPSIEAFKHCRPVLAIDATFLTGKYGGALMTALSADAEDQLVPLAFCLGGEREFTRLAGVDKHQTKELLRICQIDEKWIFERDVEALRQRIPEGPRKWLEDELLDKDKWSRAYDRNGRRWGYMTTNMAEQFNSVLVGVRKLPVTAIVSFTFMKCNDYFVNRHDEAVKRVQLGERWSTKVASKMRVQKSKPNKHTSRCFDKQKKTYEVTERGADIEDDRDSDEGRNPYDVRTRVGYQMEHAPLRDRVSRELLGSVNKMGHALQAPRGGEDTENKLRNVLEKVRQRCRKLAARLGCRSVGLDDVYQPRRLPPPLPQSARPSTARHSIRIEEREELGGSSSSRIPQGRGKGKAPAPPSDDDDDDDDDDDEEDEDYVAPDAEEIDMSQLPDAPQGTEAEGGANHPGAAVGEGGASRSPEAEGFLGGGRAAPAILAPRLGRAAPAEARRQKGFGGGRRAAPDTLAP</sequence>
<evidence type="ECO:0000313" key="3">
    <source>
        <dbReference type="EMBL" id="ABA95950.1"/>
    </source>
</evidence>
<feature type="region of interest" description="Disordered" evidence="1">
    <location>
        <begin position="916"/>
        <end position="941"/>
    </location>
</feature>
<dbReference type="InterPro" id="IPR004332">
    <property type="entry name" value="Transposase_MuDR"/>
</dbReference>
<feature type="region of interest" description="Disordered" evidence="1">
    <location>
        <begin position="781"/>
        <end position="904"/>
    </location>
</feature>
<dbReference type="PANTHER" id="PTHR31973">
    <property type="entry name" value="POLYPROTEIN, PUTATIVE-RELATED"/>
    <property type="match status" value="1"/>
</dbReference>
<proteinExistence type="predicted"/>
<accession>Q2QWV6</accession>
<organism evidence="3">
    <name type="scientific">Oryza sativa subsp. japonica</name>
    <name type="common">Rice</name>
    <dbReference type="NCBI Taxonomy" id="39947"/>
    <lineage>
        <taxon>Eukaryota</taxon>
        <taxon>Viridiplantae</taxon>
        <taxon>Streptophyta</taxon>
        <taxon>Embryophyta</taxon>
        <taxon>Tracheophyta</taxon>
        <taxon>Spermatophyta</taxon>
        <taxon>Magnoliopsida</taxon>
        <taxon>Liliopsida</taxon>
        <taxon>Poales</taxon>
        <taxon>Poaceae</taxon>
        <taxon>BOP clade</taxon>
        <taxon>Oryzoideae</taxon>
        <taxon>Oryzeae</taxon>
        <taxon>Oryzinae</taxon>
        <taxon>Oryza</taxon>
        <taxon>Oryza sativa</taxon>
    </lineage>
</organism>
<reference evidence="3" key="1">
    <citation type="journal article" date="2005" name="BMC Biol.">
        <title>The sequence of rice chromosomes 11 and 12, rich in disease resistance genes and recent gene duplications.</title>
        <authorList>
            <consortium name="The rice chromosomes 11 and 12 sequencing consortia"/>
        </authorList>
    </citation>
    <scope>NUCLEOTIDE SEQUENCE [LARGE SCALE GENOMIC DNA]</scope>
</reference>
<dbReference type="EMBL" id="DP000011">
    <property type="protein sequence ID" value="ABA95950.1"/>
    <property type="molecule type" value="Genomic_DNA"/>
</dbReference>
<evidence type="ECO:0000259" key="2">
    <source>
        <dbReference type="Pfam" id="PF03108"/>
    </source>
</evidence>
<feature type="region of interest" description="Disordered" evidence="1">
    <location>
        <begin position="148"/>
        <end position="177"/>
    </location>
</feature>
<protein>
    <submittedName>
        <fullName evidence="3">Transposable element protein, putative, MuDR</fullName>
    </submittedName>
</protein>
<feature type="compositionally biased region" description="Acidic residues" evidence="1">
    <location>
        <begin position="835"/>
        <end position="861"/>
    </location>
</feature>